<keyword evidence="5" id="KW-0808">Transferase</keyword>
<dbReference type="GO" id="GO:0016567">
    <property type="term" value="P:protein ubiquitination"/>
    <property type="evidence" value="ECO:0007669"/>
    <property type="project" value="InterPro"/>
</dbReference>
<dbReference type="SUPFAM" id="SSF57850">
    <property type="entry name" value="RING/U-box"/>
    <property type="match status" value="1"/>
</dbReference>
<feature type="compositionally biased region" description="Polar residues" evidence="12">
    <location>
        <begin position="255"/>
        <end position="270"/>
    </location>
</feature>
<keyword evidence="6 10" id="KW-0547">Nucleotide-binding</keyword>
<evidence type="ECO:0000256" key="1">
    <source>
        <dbReference type="ARBA" id="ARBA00000900"/>
    </source>
</evidence>
<comment type="catalytic activity">
    <reaction evidence="1">
        <text>S-ubiquitinyl-[E2 ubiquitin-conjugating enzyme]-L-cysteine + [acceptor protein]-L-lysine = [E2 ubiquitin-conjugating enzyme]-L-cysteine + N(6)-ubiquitinyl-[acceptor protein]-L-lysine.</text>
        <dbReference type="EC" id="2.3.2.27"/>
    </reaction>
</comment>
<dbReference type="EC" id="2.3.2.27" evidence="3"/>
<keyword evidence="7" id="KW-0418">Kinase</keyword>
<dbReference type="EMBL" id="JAUJYN010000011">
    <property type="protein sequence ID" value="KAK1260465.1"/>
    <property type="molecule type" value="Genomic_DNA"/>
</dbReference>
<dbReference type="InterPro" id="IPR017441">
    <property type="entry name" value="Protein_kinase_ATP_BS"/>
</dbReference>
<evidence type="ECO:0000259" key="14">
    <source>
        <dbReference type="PROSITE" id="PS51698"/>
    </source>
</evidence>
<dbReference type="Proteomes" id="UP001179952">
    <property type="component" value="Unassembled WGS sequence"/>
</dbReference>
<dbReference type="AlphaFoldDB" id="A0AAV9A8S2"/>
<dbReference type="Pfam" id="PF04564">
    <property type="entry name" value="U-box"/>
    <property type="match status" value="1"/>
</dbReference>
<dbReference type="FunFam" id="3.30.200.20:FF:000162">
    <property type="entry name" value="Adenine nucleotide alpha hydrolase-like domain kinase"/>
    <property type="match status" value="1"/>
</dbReference>
<evidence type="ECO:0000256" key="9">
    <source>
        <dbReference type="ARBA" id="ARBA00022840"/>
    </source>
</evidence>
<keyword evidence="8" id="KW-0833">Ubl conjugation pathway</keyword>
<feature type="region of interest" description="Disordered" evidence="12">
    <location>
        <begin position="1"/>
        <end position="53"/>
    </location>
</feature>
<accession>A0AAV9A8S2</accession>
<dbReference type="CDD" id="cd16655">
    <property type="entry name" value="RING-Ubox_WDSUB1-like"/>
    <property type="match status" value="1"/>
</dbReference>
<evidence type="ECO:0000313" key="16">
    <source>
        <dbReference type="Proteomes" id="UP001179952"/>
    </source>
</evidence>
<evidence type="ECO:0000313" key="15">
    <source>
        <dbReference type="EMBL" id="KAK1260465.1"/>
    </source>
</evidence>
<dbReference type="SUPFAM" id="SSF56112">
    <property type="entry name" value="Protein kinase-like (PK-like)"/>
    <property type="match status" value="1"/>
</dbReference>
<dbReference type="PROSITE" id="PS51698">
    <property type="entry name" value="U_BOX"/>
    <property type="match status" value="1"/>
</dbReference>
<feature type="binding site" evidence="10">
    <location>
        <position position="556"/>
    </location>
    <ligand>
        <name>ATP</name>
        <dbReference type="ChEBI" id="CHEBI:30616"/>
    </ligand>
</feature>
<comment type="caution">
    <text evidence="15">The sequence shown here is derived from an EMBL/GenBank/DDBJ whole genome shotgun (WGS) entry which is preliminary data.</text>
</comment>
<dbReference type="InterPro" id="IPR011009">
    <property type="entry name" value="Kinase-like_dom_sf"/>
</dbReference>
<keyword evidence="9 10" id="KW-0067">ATP-binding</keyword>
<keyword evidence="16" id="KW-1185">Reference proteome</keyword>
<evidence type="ECO:0000256" key="2">
    <source>
        <dbReference type="ARBA" id="ARBA00004906"/>
    </source>
</evidence>
<dbReference type="InterPro" id="IPR000719">
    <property type="entry name" value="Prot_kinase_dom"/>
</dbReference>
<dbReference type="PANTHER" id="PTHR45647:SF100">
    <property type="entry name" value="U-BOX DOMAIN-CONTAINING PROTEIN 33"/>
    <property type="match status" value="1"/>
</dbReference>
<reference evidence="15" key="1">
    <citation type="journal article" date="2023" name="Nat. Commun.">
        <title>Diploid and tetraploid genomes of Acorus and the evolution of monocots.</title>
        <authorList>
            <person name="Ma L."/>
            <person name="Liu K.W."/>
            <person name="Li Z."/>
            <person name="Hsiao Y.Y."/>
            <person name="Qi Y."/>
            <person name="Fu T."/>
            <person name="Tang G.D."/>
            <person name="Zhang D."/>
            <person name="Sun W.H."/>
            <person name="Liu D.K."/>
            <person name="Li Y."/>
            <person name="Chen G.Z."/>
            <person name="Liu X.D."/>
            <person name="Liao X.Y."/>
            <person name="Jiang Y.T."/>
            <person name="Yu X."/>
            <person name="Hao Y."/>
            <person name="Huang J."/>
            <person name="Zhao X.W."/>
            <person name="Ke S."/>
            <person name="Chen Y.Y."/>
            <person name="Wu W.L."/>
            <person name="Hsu J.L."/>
            <person name="Lin Y.F."/>
            <person name="Huang M.D."/>
            <person name="Li C.Y."/>
            <person name="Huang L."/>
            <person name="Wang Z.W."/>
            <person name="Zhao X."/>
            <person name="Zhong W.Y."/>
            <person name="Peng D.H."/>
            <person name="Ahmad S."/>
            <person name="Lan S."/>
            <person name="Zhang J.S."/>
            <person name="Tsai W.C."/>
            <person name="Van de Peer Y."/>
            <person name="Liu Z.J."/>
        </authorList>
    </citation>
    <scope>NUCLEOTIDE SEQUENCE</scope>
    <source>
        <strain evidence="15">SCP</strain>
    </source>
</reference>
<evidence type="ECO:0000256" key="3">
    <source>
        <dbReference type="ARBA" id="ARBA00012483"/>
    </source>
</evidence>
<dbReference type="Gene3D" id="3.30.40.10">
    <property type="entry name" value="Zinc/RING finger domain, C3HC4 (zinc finger)"/>
    <property type="match status" value="1"/>
</dbReference>
<feature type="coiled-coil region" evidence="11">
    <location>
        <begin position="361"/>
        <end position="503"/>
    </location>
</feature>
<dbReference type="PROSITE" id="PS00107">
    <property type="entry name" value="PROTEIN_KINASE_ATP"/>
    <property type="match status" value="1"/>
</dbReference>
<feature type="region of interest" description="Disordered" evidence="12">
    <location>
        <begin position="302"/>
        <end position="322"/>
    </location>
</feature>
<dbReference type="Gene3D" id="3.30.200.20">
    <property type="entry name" value="Phosphorylase Kinase, domain 1"/>
    <property type="match status" value="1"/>
</dbReference>
<dbReference type="InterPro" id="IPR003613">
    <property type="entry name" value="Ubox_domain"/>
</dbReference>
<feature type="compositionally biased region" description="Low complexity" evidence="12">
    <location>
        <begin position="23"/>
        <end position="39"/>
    </location>
</feature>
<keyword evidence="11" id="KW-0175">Coiled coil</keyword>
<feature type="domain" description="Protein kinase" evidence="13">
    <location>
        <begin position="529"/>
        <end position="799"/>
    </location>
</feature>
<dbReference type="SMART" id="SM00504">
    <property type="entry name" value="Ubox"/>
    <property type="match status" value="1"/>
</dbReference>
<dbReference type="GO" id="GO:0005524">
    <property type="term" value="F:ATP binding"/>
    <property type="evidence" value="ECO:0007669"/>
    <property type="project" value="UniProtKB-UniRule"/>
</dbReference>
<evidence type="ECO:0000256" key="10">
    <source>
        <dbReference type="PROSITE-ProRule" id="PRU10141"/>
    </source>
</evidence>
<protein>
    <recommendedName>
        <fullName evidence="3">RING-type E3 ubiquitin transferase</fullName>
        <ecNumber evidence="3">2.3.2.27</ecNumber>
    </recommendedName>
</protein>
<gene>
    <name evidence="15" type="ORF">QJS04_geneDACA002034</name>
</gene>
<dbReference type="PROSITE" id="PS00108">
    <property type="entry name" value="PROTEIN_KINASE_ST"/>
    <property type="match status" value="1"/>
</dbReference>
<dbReference type="Gene3D" id="1.10.510.10">
    <property type="entry name" value="Transferase(Phosphotransferase) domain 1"/>
    <property type="match status" value="1"/>
</dbReference>
<dbReference type="Gene3D" id="3.40.50.620">
    <property type="entry name" value="HUPs"/>
    <property type="match status" value="1"/>
</dbReference>
<dbReference type="InterPro" id="IPR013083">
    <property type="entry name" value="Znf_RING/FYVE/PHD"/>
</dbReference>
<organism evidence="15 16">
    <name type="scientific">Acorus gramineus</name>
    <name type="common">Dwarf sweet flag</name>
    <dbReference type="NCBI Taxonomy" id="55184"/>
    <lineage>
        <taxon>Eukaryota</taxon>
        <taxon>Viridiplantae</taxon>
        <taxon>Streptophyta</taxon>
        <taxon>Embryophyta</taxon>
        <taxon>Tracheophyta</taxon>
        <taxon>Spermatophyta</taxon>
        <taxon>Magnoliopsida</taxon>
        <taxon>Liliopsida</taxon>
        <taxon>Acoraceae</taxon>
        <taxon>Acorus</taxon>
    </lineage>
</organism>
<evidence type="ECO:0000256" key="6">
    <source>
        <dbReference type="ARBA" id="ARBA00022741"/>
    </source>
</evidence>
<feature type="region of interest" description="Disordered" evidence="12">
    <location>
        <begin position="255"/>
        <end position="280"/>
    </location>
</feature>
<evidence type="ECO:0000256" key="8">
    <source>
        <dbReference type="ARBA" id="ARBA00022786"/>
    </source>
</evidence>
<dbReference type="GO" id="GO:0061630">
    <property type="term" value="F:ubiquitin protein ligase activity"/>
    <property type="evidence" value="ECO:0007669"/>
    <property type="project" value="UniProtKB-EC"/>
</dbReference>
<dbReference type="InterPro" id="IPR014729">
    <property type="entry name" value="Rossmann-like_a/b/a_fold"/>
</dbReference>
<dbReference type="SMART" id="SM00220">
    <property type="entry name" value="S_TKc"/>
    <property type="match status" value="1"/>
</dbReference>
<proteinExistence type="predicted"/>
<dbReference type="InterPro" id="IPR001245">
    <property type="entry name" value="Ser-Thr/Tyr_kinase_cat_dom"/>
</dbReference>
<name>A0AAV9A8S2_ACOGR</name>
<dbReference type="PANTHER" id="PTHR45647">
    <property type="entry name" value="OS02G0152300 PROTEIN"/>
    <property type="match status" value="1"/>
</dbReference>
<dbReference type="InterPro" id="IPR051348">
    <property type="entry name" value="U-box_ubiquitin_ligases"/>
</dbReference>
<evidence type="ECO:0000256" key="4">
    <source>
        <dbReference type="ARBA" id="ARBA00022527"/>
    </source>
</evidence>
<dbReference type="CDD" id="cd01989">
    <property type="entry name" value="USP_STK_Ubox_N"/>
    <property type="match status" value="1"/>
</dbReference>
<reference evidence="15" key="2">
    <citation type="submission" date="2023-06" db="EMBL/GenBank/DDBJ databases">
        <authorList>
            <person name="Ma L."/>
            <person name="Liu K.-W."/>
            <person name="Li Z."/>
            <person name="Hsiao Y.-Y."/>
            <person name="Qi Y."/>
            <person name="Fu T."/>
            <person name="Tang G."/>
            <person name="Zhang D."/>
            <person name="Sun W.-H."/>
            <person name="Liu D.-K."/>
            <person name="Li Y."/>
            <person name="Chen G.-Z."/>
            <person name="Liu X.-D."/>
            <person name="Liao X.-Y."/>
            <person name="Jiang Y.-T."/>
            <person name="Yu X."/>
            <person name="Hao Y."/>
            <person name="Huang J."/>
            <person name="Zhao X.-W."/>
            <person name="Ke S."/>
            <person name="Chen Y.-Y."/>
            <person name="Wu W.-L."/>
            <person name="Hsu J.-L."/>
            <person name="Lin Y.-F."/>
            <person name="Huang M.-D."/>
            <person name="Li C.-Y."/>
            <person name="Huang L."/>
            <person name="Wang Z.-W."/>
            <person name="Zhao X."/>
            <person name="Zhong W.-Y."/>
            <person name="Peng D.-H."/>
            <person name="Ahmad S."/>
            <person name="Lan S."/>
            <person name="Zhang J.-S."/>
            <person name="Tsai W.-C."/>
            <person name="Van De Peer Y."/>
            <person name="Liu Z.-J."/>
        </authorList>
    </citation>
    <scope>NUCLEOTIDE SEQUENCE</scope>
    <source>
        <strain evidence="15">SCP</strain>
        <tissue evidence="15">Leaves</tissue>
    </source>
</reference>
<sequence>MSLVSPVPAVLRHQQTPPGTGRSESVQSFSSSSSSSARSVGLTEIEEKSPRGPLSVVVDDEEDMVYVAVGKDVKESKPILESVLKGYEQRKIGILHVHQPDQWIPMGLGGRFRVENLSKSQLKVHRQEEKERVQKILDQYLIICAKKRVKAEKFTIDRDEVGKGIIELIAQLGIKKLVMGSQYSKKMRAPRSKTAVFVQHEAPPICSISFICPGNITCTREARPELITQSPETQLKQLPWSRSMPLGDSMSLLSSTPDSLRKCQSTNAVSPPSRLTGATMTPRSTLTIGEDVDTWESIQKMRTSEVGEPSSSSWTNDLGKFSMPRDEDGCSLQFVRESEEGFHESHQVHMEFACNGEGLAKYQLQQTMEEVNKAKQEAYEEYLRRQKAEMAAFEAHLQAKRTEKSYNEEKKQRIEFEEALRMTTIEVESLKSRRDEVLEELHKANDRRLMFEVQIADSKQTVKELEEKLQSAQDLIVNLQREREELQRECDEAIMEAETTRKAETSSSQCAQNFSEFTYIEIMEATNNFSDSLKIGEGGYGSVYKGFLHHTPVAIKMLRSDSLQGCDEFYQEVNVLSRVRHPNLVTLIGACPEACALVYEFLPNGSLEDRLQRSDGTPPLTWQARTRIAAEVCATLIFLHSNCPNTVIHGDLKPGNILLDANLVSKLGDFGICRLLHNPSSSNPPTSTLCHHTNPKGTFTYMDPEFSSTGELTHRSDVYSFGVILLELLTARPALAIQKVVQDALDNGTLNTVLDASAGKWPFVQAKQLAHIGLRCCEMNRKRRPDLVSDVWRLLEPMKVSAGTPSSFRLAVDEHGCIPSYFMCPIFQEIMKDPHVAADGYTYEAEALKGWLESGHDTSPMTNVKLSHHQLIPNHALRSAIQEWMQQQRSSC</sequence>
<feature type="domain" description="U-box" evidence="14">
    <location>
        <begin position="817"/>
        <end position="891"/>
    </location>
</feature>
<evidence type="ECO:0000256" key="12">
    <source>
        <dbReference type="SAM" id="MobiDB-lite"/>
    </source>
</evidence>
<evidence type="ECO:0000256" key="11">
    <source>
        <dbReference type="SAM" id="Coils"/>
    </source>
</evidence>
<dbReference type="InterPro" id="IPR008271">
    <property type="entry name" value="Ser/Thr_kinase_AS"/>
</dbReference>
<dbReference type="PROSITE" id="PS50011">
    <property type="entry name" value="PROTEIN_KINASE_DOM"/>
    <property type="match status" value="1"/>
</dbReference>
<dbReference type="Pfam" id="PF07714">
    <property type="entry name" value="PK_Tyr_Ser-Thr"/>
    <property type="match status" value="1"/>
</dbReference>
<keyword evidence="4" id="KW-0723">Serine/threonine-protein kinase</keyword>
<dbReference type="GO" id="GO:0004672">
    <property type="term" value="F:protein kinase activity"/>
    <property type="evidence" value="ECO:0007669"/>
    <property type="project" value="InterPro"/>
</dbReference>
<evidence type="ECO:0000259" key="13">
    <source>
        <dbReference type="PROSITE" id="PS50011"/>
    </source>
</evidence>
<comment type="pathway">
    <text evidence="2">Protein modification; protein ubiquitination.</text>
</comment>
<evidence type="ECO:0000256" key="5">
    <source>
        <dbReference type="ARBA" id="ARBA00022679"/>
    </source>
</evidence>
<evidence type="ECO:0000256" key="7">
    <source>
        <dbReference type="ARBA" id="ARBA00022777"/>
    </source>
</evidence>